<evidence type="ECO:0000313" key="2">
    <source>
        <dbReference type="Proteomes" id="UP000308600"/>
    </source>
</evidence>
<gene>
    <name evidence="1" type="ORF">BDN72DRAFT_904209</name>
</gene>
<evidence type="ECO:0000313" key="1">
    <source>
        <dbReference type="EMBL" id="TFK61326.1"/>
    </source>
</evidence>
<dbReference type="Proteomes" id="UP000308600">
    <property type="component" value="Unassembled WGS sequence"/>
</dbReference>
<reference evidence="1 2" key="1">
    <citation type="journal article" date="2019" name="Nat. Ecol. Evol.">
        <title>Megaphylogeny resolves global patterns of mushroom evolution.</title>
        <authorList>
            <person name="Varga T."/>
            <person name="Krizsan K."/>
            <person name="Foldi C."/>
            <person name="Dima B."/>
            <person name="Sanchez-Garcia M."/>
            <person name="Sanchez-Ramirez S."/>
            <person name="Szollosi G.J."/>
            <person name="Szarkandi J.G."/>
            <person name="Papp V."/>
            <person name="Albert L."/>
            <person name="Andreopoulos W."/>
            <person name="Angelini C."/>
            <person name="Antonin V."/>
            <person name="Barry K.W."/>
            <person name="Bougher N.L."/>
            <person name="Buchanan P."/>
            <person name="Buyck B."/>
            <person name="Bense V."/>
            <person name="Catcheside P."/>
            <person name="Chovatia M."/>
            <person name="Cooper J."/>
            <person name="Damon W."/>
            <person name="Desjardin D."/>
            <person name="Finy P."/>
            <person name="Geml J."/>
            <person name="Haridas S."/>
            <person name="Hughes K."/>
            <person name="Justo A."/>
            <person name="Karasinski D."/>
            <person name="Kautmanova I."/>
            <person name="Kiss B."/>
            <person name="Kocsube S."/>
            <person name="Kotiranta H."/>
            <person name="LaButti K.M."/>
            <person name="Lechner B.E."/>
            <person name="Liimatainen K."/>
            <person name="Lipzen A."/>
            <person name="Lukacs Z."/>
            <person name="Mihaltcheva S."/>
            <person name="Morgado L.N."/>
            <person name="Niskanen T."/>
            <person name="Noordeloos M.E."/>
            <person name="Ohm R.A."/>
            <person name="Ortiz-Santana B."/>
            <person name="Ovrebo C."/>
            <person name="Racz N."/>
            <person name="Riley R."/>
            <person name="Savchenko A."/>
            <person name="Shiryaev A."/>
            <person name="Soop K."/>
            <person name="Spirin V."/>
            <person name="Szebenyi C."/>
            <person name="Tomsovsky M."/>
            <person name="Tulloss R.E."/>
            <person name="Uehling J."/>
            <person name="Grigoriev I.V."/>
            <person name="Vagvolgyi C."/>
            <person name="Papp T."/>
            <person name="Martin F.M."/>
            <person name="Miettinen O."/>
            <person name="Hibbett D.S."/>
            <person name="Nagy L.G."/>
        </authorList>
    </citation>
    <scope>NUCLEOTIDE SEQUENCE [LARGE SCALE GENOMIC DNA]</scope>
    <source>
        <strain evidence="1 2">NL-1719</strain>
    </source>
</reference>
<proteinExistence type="predicted"/>
<dbReference type="EMBL" id="ML208671">
    <property type="protein sequence ID" value="TFK61326.1"/>
    <property type="molecule type" value="Genomic_DNA"/>
</dbReference>
<name>A0ACD3A6N0_9AGAR</name>
<protein>
    <submittedName>
        <fullName evidence="1">Uncharacterized protein</fullName>
    </submittedName>
</protein>
<sequence length="281" mass="31748">MASPPLQSPQCLSPTPNSLNPPPERRRPSTLSHGSKAIAFSNLFREAIRLPPIPTDAATSHHHQGPTTNRQFLECLTIPRNPWTHHHQDRSGDSQHHLYRWWRCHEGHRMGVKRTLYTVFGVQVCILYGWSPELQRPSDFASVVTRALPTHHAACTPHPVLKRLKPRQRFSLSTQRRCKYSSPIRWLCDPWIRLLSLARSLKLPLLSHRLLPFSLPSKRILLEGPIPASTRLRHVGHAVPQQLPLSSKQTPDANVHKTEKNQLAGCGGLPEDMVADINAEG</sequence>
<organism evidence="1 2">
    <name type="scientific">Pluteus cervinus</name>
    <dbReference type="NCBI Taxonomy" id="181527"/>
    <lineage>
        <taxon>Eukaryota</taxon>
        <taxon>Fungi</taxon>
        <taxon>Dikarya</taxon>
        <taxon>Basidiomycota</taxon>
        <taxon>Agaricomycotina</taxon>
        <taxon>Agaricomycetes</taxon>
        <taxon>Agaricomycetidae</taxon>
        <taxon>Agaricales</taxon>
        <taxon>Pluteineae</taxon>
        <taxon>Pluteaceae</taxon>
        <taxon>Pluteus</taxon>
    </lineage>
</organism>
<keyword evidence="2" id="KW-1185">Reference proteome</keyword>
<accession>A0ACD3A6N0</accession>